<evidence type="ECO:0000256" key="2">
    <source>
        <dbReference type="SAM" id="SignalP"/>
    </source>
</evidence>
<evidence type="ECO:0000313" key="4">
    <source>
        <dbReference type="Proteomes" id="UP000320722"/>
    </source>
</evidence>
<keyword evidence="2" id="KW-0732">Signal</keyword>
<evidence type="ECO:0000256" key="1">
    <source>
        <dbReference type="SAM" id="MobiDB-lite"/>
    </source>
</evidence>
<dbReference type="Proteomes" id="UP000320722">
    <property type="component" value="Chromosome"/>
</dbReference>
<protein>
    <recommendedName>
        <fullName evidence="5">Thioredoxin family protein</fullName>
    </recommendedName>
</protein>
<feature type="chain" id="PRO_5022137620" description="Thioredoxin family protein" evidence="2">
    <location>
        <begin position="27"/>
        <end position="264"/>
    </location>
</feature>
<evidence type="ECO:0000313" key="3">
    <source>
        <dbReference type="EMBL" id="QDU03138.1"/>
    </source>
</evidence>
<dbReference type="AlphaFoldDB" id="A0A517WD28"/>
<proteinExistence type="predicted"/>
<evidence type="ECO:0008006" key="5">
    <source>
        <dbReference type="Google" id="ProtNLM"/>
    </source>
</evidence>
<sequence length="264" mass="29068" precursor="true">MKTYLVLPVALVAIALLCLPESQTKAQNKSDRFEMPVTSSQPAGKAAPAKTDVKEQPVLYFLVMDNCAPCLRLKGEITARSDRARWLLNHYKTVIVTVNSVPAVMSSNGSQFKWPDECWKPDGSPLKALTDRLGYKAKESGKVGIRDLLKANADLVLSEFSGVAQPVVCTPQTGQPINTQGDFLEDDPEPLQFDDNAERQPRSAIIDLPRVVDGSALKPENGWRFTIDGETWSFNGFQGRDTNVQTVLLTMNGTTKNAGRVNRF</sequence>
<gene>
    <name evidence="3" type="ORF">V6x_28500</name>
</gene>
<dbReference type="EMBL" id="CP036347">
    <property type="protein sequence ID" value="QDU03138.1"/>
    <property type="molecule type" value="Genomic_DNA"/>
</dbReference>
<feature type="region of interest" description="Disordered" evidence="1">
    <location>
        <begin position="29"/>
        <end position="48"/>
    </location>
</feature>
<organism evidence="3 4">
    <name type="scientific">Gimesia chilikensis</name>
    <dbReference type="NCBI Taxonomy" id="2605989"/>
    <lineage>
        <taxon>Bacteria</taxon>
        <taxon>Pseudomonadati</taxon>
        <taxon>Planctomycetota</taxon>
        <taxon>Planctomycetia</taxon>
        <taxon>Planctomycetales</taxon>
        <taxon>Planctomycetaceae</taxon>
        <taxon>Gimesia</taxon>
    </lineage>
</organism>
<accession>A0A517WD28</accession>
<reference evidence="3 4" key="1">
    <citation type="submission" date="2019-02" db="EMBL/GenBank/DDBJ databases">
        <title>Deep-cultivation of Planctomycetes and their phenomic and genomic characterization uncovers novel biology.</title>
        <authorList>
            <person name="Wiegand S."/>
            <person name="Jogler M."/>
            <person name="Boedeker C."/>
            <person name="Pinto D."/>
            <person name="Vollmers J."/>
            <person name="Rivas-Marin E."/>
            <person name="Kohn T."/>
            <person name="Peeters S.H."/>
            <person name="Heuer A."/>
            <person name="Rast P."/>
            <person name="Oberbeckmann S."/>
            <person name="Bunk B."/>
            <person name="Jeske O."/>
            <person name="Meyerdierks A."/>
            <person name="Storesund J.E."/>
            <person name="Kallscheuer N."/>
            <person name="Luecker S."/>
            <person name="Lage O.M."/>
            <person name="Pohl T."/>
            <person name="Merkel B.J."/>
            <person name="Hornburger P."/>
            <person name="Mueller R.-W."/>
            <person name="Bruemmer F."/>
            <person name="Labrenz M."/>
            <person name="Spormann A.M."/>
            <person name="Op den Camp H."/>
            <person name="Overmann J."/>
            <person name="Amann R."/>
            <person name="Jetten M.S.M."/>
            <person name="Mascher T."/>
            <person name="Medema M.H."/>
            <person name="Devos D.P."/>
            <person name="Kaster A.-K."/>
            <person name="Ovreas L."/>
            <person name="Rohde M."/>
            <person name="Galperin M.Y."/>
            <person name="Jogler C."/>
        </authorList>
    </citation>
    <scope>NUCLEOTIDE SEQUENCE [LARGE SCALE GENOMIC DNA]</scope>
    <source>
        <strain evidence="3 4">V6</strain>
    </source>
</reference>
<dbReference type="RefSeq" id="WP_145040713.1">
    <property type="nucleotide sequence ID" value="NZ_CP036347.1"/>
</dbReference>
<name>A0A517WD28_9PLAN</name>
<feature type="signal peptide" evidence="2">
    <location>
        <begin position="1"/>
        <end position="26"/>
    </location>
</feature>